<feature type="region of interest" description="Disordered" evidence="1">
    <location>
        <begin position="1"/>
        <end position="21"/>
    </location>
</feature>
<proteinExistence type="predicted"/>
<evidence type="ECO:0000256" key="1">
    <source>
        <dbReference type="SAM" id="MobiDB-lite"/>
    </source>
</evidence>
<dbReference type="AlphaFoldDB" id="A0A176WET7"/>
<sequence>MAIEEEGKTWSGGVGGLPEDMWTRRAGSAKIEKAAGRPVLLDGEESDRPTTGEERRWIVDRSHRLPPVNGRRTTATGFELGTGLFLYCVRAWHARGFGGRRSRGRVGSDAHSAATVDWPVACVAAPPVTVGRCSGGSRASQHDGYEALDSA</sequence>
<evidence type="ECO:0000313" key="2">
    <source>
        <dbReference type="EMBL" id="OAE31143.1"/>
    </source>
</evidence>
<dbReference type="EMBL" id="LVLJ01001166">
    <property type="protein sequence ID" value="OAE31143.1"/>
    <property type="molecule type" value="Genomic_DNA"/>
</dbReference>
<feature type="compositionally biased region" description="Basic and acidic residues" evidence="1">
    <location>
        <begin position="46"/>
        <end position="55"/>
    </location>
</feature>
<feature type="region of interest" description="Disordered" evidence="1">
    <location>
        <begin position="33"/>
        <end position="55"/>
    </location>
</feature>
<gene>
    <name evidence="2" type="ORF">AXG93_2508s1060</name>
</gene>
<accession>A0A176WET7</accession>
<name>A0A176WET7_MARPO</name>
<protein>
    <submittedName>
        <fullName evidence="2">Uncharacterized protein</fullName>
    </submittedName>
</protein>
<dbReference type="Proteomes" id="UP000077202">
    <property type="component" value="Unassembled WGS sequence"/>
</dbReference>
<evidence type="ECO:0000313" key="3">
    <source>
        <dbReference type="Proteomes" id="UP000077202"/>
    </source>
</evidence>
<organism evidence="2 3">
    <name type="scientific">Marchantia polymorpha subsp. ruderalis</name>
    <dbReference type="NCBI Taxonomy" id="1480154"/>
    <lineage>
        <taxon>Eukaryota</taxon>
        <taxon>Viridiplantae</taxon>
        <taxon>Streptophyta</taxon>
        <taxon>Embryophyta</taxon>
        <taxon>Marchantiophyta</taxon>
        <taxon>Marchantiopsida</taxon>
        <taxon>Marchantiidae</taxon>
        <taxon>Marchantiales</taxon>
        <taxon>Marchantiaceae</taxon>
        <taxon>Marchantia</taxon>
    </lineage>
</organism>
<reference evidence="2" key="1">
    <citation type="submission" date="2016-03" db="EMBL/GenBank/DDBJ databases">
        <title>Mechanisms controlling the formation of the plant cell surface in tip-growing cells are functionally conserved among land plants.</title>
        <authorList>
            <person name="Honkanen S."/>
            <person name="Jones V.A."/>
            <person name="Morieri G."/>
            <person name="Champion C."/>
            <person name="Hetherington A.J."/>
            <person name="Kelly S."/>
            <person name="Saint-Marcoux D."/>
            <person name="Proust H."/>
            <person name="Prescott H."/>
            <person name="Dolan L."/>
        </authorList>
    </citation>
    <scope>NUCLEOTIDE SEQUENCE [LARGE SCALE GENOMIC DNA]</scope>
    <source>
        <tissue evidence="2">Whole gametophyte</tissue>
    </source>
</reference>
<comment type="caution">
    <text evidence="2">The sequence shown here is derived from an EMBL/GenBank/DDBJ whole genome shotgun (WGS) entry which is preliminary data.</text>
</comment>
<keyword evidence="3" id="KW-1185">Reference proteome</keyword>